<evidence type="ECO:0008006" key="4">
    <source>
        <dbReference type="Google" id="ProtNLM"/>
    </source>
</evidence>
<dbReference type="PROSITE" id="PS51257">
    <property type="entry name" value="PROKAR_LIPOPROTEIN"/>
    <property type="match status" value="1"/>
</dbReference>
<dbReference type="AlphaFoldDB" id="A0A1I1ANG8"/>
<organism evidence="2 3">
    <name type="scientific">Cellulomonas marina</name>
    <dbReference type="NCBI Taxonomy" id="988821"/>
    <lineage>
        <taxon>Bacteria</taxon>
        <taxon>Bacillati</taxon>
        <taxon>Actinomycetota</taxon>
        <taxon>Actinomycetes</taxon>
        <taxon>Micrococcales</taxon>
        <taxon>Cellulomonadaceae</taxon>
        <taxon>Cellulomonas</taxon>
    </lineage>
</organism>
<keyword evidence="1" id="KW-0732">Signal</keyword>
<gene>
    <name evidence="2" type="ORF">SAMN05421867_1204</name>
</gene>
<keyword evidence="3" id="KW-1185">Reference proteome</keyword>
<feature type="signal peptide" evidence="1">
    <location>
        <begin position="1"/>
        <end position="23"/>
    </location>
</feature>
<evidence type="ECO:0000256" key="1">
    <source>
        <dbReference type="SAM" id="SignalP"/>
    </source>
</evidence>
<feature type="chain" id="PRO_5038400798" description="Sporulation and spore germination" evidence="1">
    <location>
        <begin position="24"/>
        <end position="307"/>
    </location>
</feature>
<reference evidence="2 3" key="1">
    <citation type="submission" date="2016-10" db="EMBL/GenBank/DDBJ databases">
        <authorList>
            <person name="de Groot N.N."/>
        </authorList>
    </citation>
    <scope>NUCLEOTIDE SEQUENCE [LARGE SCALE GENOMIC DNA]</scope>
    <source>
        <strain evidence="2 3">CGMCC 4.6945</strain>
    </source>
</reference>
<dbReference type="EMBL" id="FOKA01000020">
    <property type="protein sequence ID" value="SFB38946.1"/>
    <property type="molecule type" value="Genomic_DNA"/>
</dbReference>
<accession>A0A1I1ANG8</accession>
<evidence type="ECO:0000313" key="2">
    <source>
        <dbReference type="EMBL" id="SFB38946.1"/>
    </source>
</evidence>
<evidence type="ECO:0000313" key="3">
    <source>
        <dbReference type="Proteomes" id="UP000199012"/>
    </source>
</evidence>
<proteinExistence type="predicted"/>
<sequence length="307" mass="31351">MRVLRATSSVAALVVLGPLVVGCAGRAGSSPTPLATASGTGPAIAAACTGGAPVRQTVDFGSEPVVEDLSPEGLAAAAAQDLAVGEVQRLGGDRIGAFWLDGDPPKTLVVDLTVGPPVPELEVYAATAPVPVEVRYTAALSREELATAADLARDAVAGDPQVAGSSNDEVNNRVVFFVPAGEDGGRKTCTRLAAALDPLGVPYAFDVFDGPDESTVRGPVRFSPANPFTAAGSTEIHVHPSSCNGEPEVTRLEENHDEVRLEITSTTAAPGWGSDECLDGLAVTLQEPLGDRALVDLSSGETVHAAR</sequence>
<dbReference type="RefSeq" id="WP_175499595.1">
    <property type="nucleotide sequence ID" value="NZ_BONM01000033.1"/>
</dbReference>
<name>A0A1I1ANG8_9CELL</name>
<dbReference type="Proteomes" id="UP000199012">
    <property type="component" value="Unassembled WGS sequence"/>
</dbReference>
<protein>
    <recommendedName>
        <fullName evidence="4">Sporulation and spore germination</fullName>
    </recommendedName>
</protein>